<dbReference type="GO" id="GO:0030488">
    <property type="term" value="P:tRNA methylation"/>
    <property type="evidence" value="ECO:0007669"/>
    <property type="project" value="TreeGrafter"/>
</dbReference>
<dbReference type="FunFam" id="3.50.50.60:FF:000002">
    <property type="entry name" value="tRNA uridine 5-carboxymethylaminomethyl modification enzyme MnmG"/>
    <property type="match status" value="1"/>
</dbReference>
<dbReference type="InterPro" id="IPR044920">
    <property type="entry name" value="MnmG_C_subdom_sf"/>
</dbReference>
<dbReference type="PANTHER" id="PTHR11806">
    <property type="entry name" value="GLUCOSE INHIBITED DIVISION PROTEIN A"/>
    <property type="match status" value="1"/>
</dbReference>
<sequence>MNYDVIVIGGGHAGVEASLASSRMGAKTLLITHNIDTLGQMSCNPAIGGIGKGHLVKEIDAMGGIMAYAADVAGIHFRTLNSSKGAAVQATRAQCDRTIYKNFIKKTIENQKNLNLFQQSVDDLIIENEQIKGVITQMGLSFMANQVILTSGTFLGGIIHIGNKNFQGGRAGDMPANALAKKLKNYGLITGRLKTGTPPRLDGKTIDFSILEKQTGDSPRPVFSYMNTQDIHPKQVNCYITHTNTNTHKIIKNNFNLSPVKTGVVTSKSPRYCPSIEDKVDRFSEKESHQIFVEPEGLNTNEIYPNGIATSMPFEVQYQLIRSIKGFENAKITRPGYVIEYDYFNPNGLNPTLETKNIKGLFFAGQINGTTGYEEAASQGLLAGINASLQVFKKDPWYPKRNEAYIGVMIDDLITKGTDEPYRMFTSRAEYRLLLRENNADERLTPIAYKLGLIDENRWQVFNQKYNHVETEIKRLQNTWCQKNDKNAEKLLDTKLTHEYNLAEILKRPHITYQSLQNIPQALPLADDIIANVVETKIKYEGYIKRQSDEIAKQQANENTIIPKDINYKSIKALSTEVIQKFETIRPTTIGQASRIAGITPAAISILLVAIKK</sequence>
<dbReference type="InterPro" id="IPR049312">
    <property type="entry name" value="GIDA_C_N"/>
</dbReference>
<comment type="similarity">
    <text evidence="2">Belongs to the MnmG family.</text>
</comment>
<dbReference type="InterPro" id="IPR004416">
    <property type="entry name" value="MnmG"/>
</dbReference>
<feature type="domain" description="tRNA uridine 5-carboxymethylaminomethyl modification enzyme C-terminal subdomain" evidence="7">
    <location>
        <begin position="538"/>
        <end position="609"/>
    </location>
</feature>
<dbReference type="InterPro" id="IPR040131">
    <property type="entry name" value="MnmG_N"/>
</dbReference>
<dbReference type="FunFam" id="1.10.150.570:FF:000001">
    <property type="entry name" value="tRNA uridine 5-carboxymethylaminomethyl modification enzyme MnmG"/>
    <property type="match status" value="1"/>
</dbReference>
<dbReference type="InterPro" id="IPR047001">
    <property type="entry name" value="MnmG_C_subdom"/>
</dbReference>
<dbReference type="InterPro" id="IPR036188">
    <property type="entry name" value="FAD/NAD-bd_sf"/>
</dbReference>
<dbReference type="AlphaFoldDB" id="A0A1W1C3Q2"/>
<evidence type="ECO:0000256" key="1">
    <source>
        <dbReference type="ARBA" id="ARBA00001974"/>
    </source>
</evidence>
<proteinExistence type="inferred from homology"/>
<dbReference type="PANTHER" id="PTHR11806:SF0">
    <property type="entry name" value="PROTEIN MTO1 HOMOLOG, MITOCHONDRIAL"/>
    <property type="match status" value="1"/>
</dbReference>
<evidence type="ECO:0000256" key="5">
    <source>
        <dbReference type="ARBA" id="ARBA00022827"/>
    </source>
</evidence>
<keyword evidence="3" id="KW-0963">Cytoplasm</keyword>
<dbReference type="GO" id="GO:0005829">
    <property type="term" value="C:cytosol"/>
    <property type="evidence" value="ECO:0007669"/>
    <property type="project" value="TreeGrafter"/>
</dbReference>
<name>A0A1W1C3Q2_9ZZZZ</name>
<dbReference type="FunFam" id="1.10.10.1800:FF:000001">
    <property type="entry name" value="tRNA uridine 5-carboxymethylaminomethyl modification enzyme MnmG"/>
    <property type="match status" value="1"/>
</dbReference>
<keyword evidence="6" id="KW-0520">NAD</keyword>
<dbReference type="PROSITE" id="PS01280">
    <property type="entry name" value="GIDA_1"/>
    <property type="match status" value="1"/>
</dbReference>
<dbReference type="SUPFAM" id="SSF51905">
    <property type="entry name" value="FAD/NAD(P)-binding domain"/>
    <property type="match status" value="1"/>
</dbReference>
<dbReference type="EMBL" id="FPHJ01000030">
    <property type="protein sequence ID" value="SFV60347.1"/>
    <property type="molecule type" value="Genomic_DNA"/>
</dbReference>
<evidence type="ECO:0000256" key="3">
    <source>
        <dbReference type="ARBA" id="ARBA00022490"/>
    </source>
</evidence>
<dbReference type="InterPro" id="IPR002218">
    <property type="entry name" value="MnmG-rel"/>
</dbReference>
<dbReference type="GO" id="GO:0050660">
    <property type="term" value="F:flavin adenine dinucleotide binding"/>
    <property type="evidence" value="ECO:0007669"/>
    <property type="project" value="InterPro"/>
</dbReference>
<reference evidence="8" key="1">
    <citation type="submission" date="2016-10" db="EMBL/GenBank/DDBJ databases">
        <authorList>
            <person name="de Groot N.N."/>
        </authorList>
    </citation>
    <scope>NUCLEOTIDE SEQUENCE</scope>
</reference>
<evidence type="ECO:0000259" key="7">
    <source>
        <dbReference type="SMART" id="SM01228"/>
    </source>
</evidence>
<evidence type="ECO:0000256" key="6">
    <source>
        <dbReference type="ARBA" id="ARBA00023027"/>
    </source>
</evidence>
<dbReference type="Pfam" id="PF01134">
    <property type="entry name" value="GIDA"/>
    <property type="match status" value="1"/>
</dbReference>
<dbReference type="Pfam" id="PF21680">
    <property type="entry name" value="GIDA_C_1st"/>
    <property type="match status" value="1"/>
</dbReference>
<evidence type="ECO:0000256" key="4">
    <source>
        <dbReference type="ARBA" id="ARBA00022630"/>
    </source>
</evidence>
<comment type="cofactor">
    <cofactor evidence="1">
        <name>FAD</name>
        <dbReference type="ChEBI" id="CHEBI:57692"/>
    </cofactor>
</comment>
<keyword evidence="5" id="KW-0274">FAD</keyword>
<dbReference type="PROSITE" id="PS01281">
    <property type="entry name" value="GIDA_2"/>
    <property type="match status" value="1"/>
</dbReference>
<dbReference type="Gene3D" id="3.50.50.60">
    <property type="entry name" value="FAD/NAD(P)-binding domain"/>
    <property type="match status" value="2"/>
</dbReference>
<dbReference type="Gene3D" id="1.10.150.570">
    <property type="entry name" value="GidA associated domain, C-terminal subdomain"/>
    <property type="match status" value="1"/>
</dbReference>
<evidence type="ECO:0000256" key="2">
    <source>
        <dbReference type="ARBA" id="ARBA00007653"/>
    </source>
</evidence>
<dbReference type="InterPro" id="IPR020595">
    <property type="entry name" value="MnmG-rel_CS"/>
</dbReference>
<dbReference type="SMART" id="SM01228">
    <property type="entry name" value="GIDA_assoc_3"/>
    <property type="match status" value="1"/>
</dbReference>
<dbReference type="GO" id="GO:0002098">
    <property type="term" value="P:tRNA wobble uridine modification"/>
    <property type="evidence" value="ECO:0007669"/>
    <property type="project" value="InterPro"/>
</dbReference>
<organism evidence="8">
    <name type="scientific">hydrothermal vent metagenome</name>
    <dbReference type="NCBI Taxonomy" id="652676"/>
    <lineage>
        <taxon>unclassified sequences</taxon>
        <taxon>metagenomes</taxon>
        <taxon>ecological metagenomes</taxon>
    </lineage>
</organism>
<dbReference type="HAMAP" id="MF_00129">
    <property type="entry name" value="MnmG_GidA"/>
    <property type="match status" value="1"/>
</dbReference>
<protein>
    <submittedName>
        <fullName evidence="8">tRNA uridine 5-carboxymethylaminomethyl modification enzyme GidA</fullName>
    </submittedName>
</protein>
<accession>A0A1W1C3Q2</accession>
<dbReference type="FunFam" id="3.50.50.60:FF:000010">
    <property type="entry name" value="tRNA uridine 5-carboxymethylaminomethyl modification enzyme MnmG"/>
    <property type="match status" value="1"/>
</dbReference>
<dbReference type="Gene3D" id="1.10.10.1800">
    <property type="entry name" value="tRNA uridine 5-carboxymethylaminomethyl modification enzyme MnmG/GidA"/>
    <property type="match status" value="1"/>
</dbReference>
<dbReference type="InterPro" id="IPR026904">
    <property type="entry name" value="MnmG_C"/>
</dbReference>
<dbReference type="NCBIfam" id="TIGR00136">
    <property type="entry name" value="mnmG_gidA"/>
    <property type="match status" value="1"/>
</dbReference>
<dbReference type="Pfam" id="PF13932">
    <property type="entry name" value="SAM_GIDA_C"/>
    <property type="match status" value="1"/>
</dbReference>
<gene>
    <name evidence="8" type="ORF">MNB_SUP05-5-247</name>
</gene>
<evidence type="ECO:0000313" key="8">
    <source>
        <dbReference type="EMBL" id="SFV60347.1"/>
    </source>
</evidence>
<keyword evidence="4" id="KW-0285">Flavoprotein</keyword>